<sequence length="255" mass="29934">HRERRSRSRSPITRNILDVVGGDENNPFEHKGIRGHLVYMAANGYTYFQNHTSINRILHNHRPGHGVEIGQFLAAPRSRVEAETYEEESRSPFFQEPLEYIIGDETVFGGFIFANIEFLRNYLPFMRRPSVIAIDDTFEFLPRIPGDMVQLITIHSIPVVYIILNQRTELAYSRLVKFLRNDFPFDLLNWQGIKIITDCETALRIPTRRVLPESQLIGCWFHFNQFIALPHLPREILQEYPENFIFLQGFWKCRG</sequence>
<accession>A0A6G0W8U1</accession>
<organism evidence="1 2">
    <name type="scientific">Aphis craccivora</name>
    <name type="common">Cowpea aphid</name>
    <dbReference type="NCBI Taxonomy" id="307492"/>
    <lineage>
        <taxon>Eukaryota</taxon>
        <taxon>Metazoa</taxon>
        <taxon>Ecdysozoa</taxon>
        <taxon>Arthropoda</taxon>
        <taxon>Hexapoda</taxon>
        <taxon>Insecta</taxon>
        <taxon>Pterygota</taxon>
        <taxon>Neoptera</taxon>
        <taxon>Paraneoptera</taxon>
        <taxon>Hemiptera</taxon>
        <taxon>Sternorrhyncha</taxon>
        <taxon>Aphidomorpha</taxon>
        <taxon>Aphidoidea</taxon>
        <taxon>Aphididae</taxon>
        <taxon>Aphidini</taxon>
        <taxon>Aphis</taxon>
        <taxon>Aphis</taxon>
    </lineage>
</organism>
<feature type="non-terminal residue" evidence="1">
    <location>
        <position position="1"/>
    </location>
</feature>
<dbReference type="OrthoDB" id="6627652at2759"/>
<dbReference type="AlphaFoldDB" id="A0A6G0W8U1"/>
<gene>
    <name evidence="1" type="ORF">FWK35_00021839</name>
</gene>
<evidence type="ECO:0000313" key="1">
    <source>
        <dbReference type="EMBL" id="KAF0722629.1"/>
    </source>
</evidence>
<dbReference type="Proteomes" id="UP000478052">
    <property type="component" value="Unassembled WGS sequence"/>
</dbReference>
<dbReference type="EMBL" id="VUJU01009046">
    <property type="protein sequence ID" value="KAF0722629.1"/>
    <property type="molecule type" value="Genomic_DNA"/>
</dbReference>
<name>A0A6G0W8U1_APHCR</name>
<protein>
    <submittedName>
        <fullName evidence="1">MULE domain-containing protein</fullName>
    </submittedName>
</protein>
<evidence type="ECO:0000313" key="2">
    <source>
        <dbReference type="Proteomes" id="UP000478052"/>
    </source>
</evidence>
<reference evidence="1 2" key="1">
    <citation type="submission" date="2019-08" db="EMBL/GenBank/DDBJ databases">
        <title>Whole genome of Aphis craccivora.</title>
        <authorList>
            <person name="Voronova N.V."/>
            <person name="Shulinski R.S."/>
            <person name="Bandarenka Y.V."/>
            <person name="Zhorov D.G."/>
            <person name="Warner D."/>
        </authorList>
    </citation>
    <scope>NUCLEOTIDE SEQUENCE [LARGE SCALE GENOMIC DNA]</scope>
    <source>
        <strain evidence="1">180601</strain>
        <tissue evidence="1">Whole Body</tissue>
    </source>
</reference>
<comment type="caution">
    <text evidence="1">The sequence shown here is derived from an EMBL/GenBank/DDBJ whole genome shotgun (WGS) entry which is preliminary data.</text>
</comment>
<proteinExistence type="predicted"/>
<feature type="non-terminal residue" evidence="1">
    <location>
        <position position="255"/>
    </location>
</feature>
<keyword evidence="2" id="KW-1185">Reference proteome</keyword>